<dbReference type="AlphaFoldDB" id="B7Q0T0"/>
<dbReference type="EMBL" id="ABJB010272678">
    <property type="status" value="NOT_ANNOTATED_CDS"/>
    <property type="molecule type" value="Genomic_DNA"/>
</dbReference>
<keyword evidence="3" id="KW-1185">Reference proteome</keyword>
<evidence type="ECO:0000313" key="2">
    <source>
        <dbReference type="EnsemblMetazoa" id="ISCW010228-PA"/>
    </source>
</evidence>
<dbReference type="VEuPathDB" id="VectorBase:ISCW010228"/>
<sequence length="59" mass="6250">MFCNLRHTGAQGIRALGEESTAWMLQPKALTKSATRAGTSAVFTFGQTCTNDTGTEGRA</sequence>
<name>B7Q0T0_IXOSC</name>
<protein>
    <submittedName>
        <fullName evidence="1 2">Uncharacterized protein</fullName>
    </submittedName>
</protein>
<organism>
    <name type="scientific">Ixodes scapularis</name>
    <name type="common">Black-legged tick</name>
    <name type="synonym">Deer tick</name>
    <dbReference type="NCBI Taxonomy" id="6945"/>
    <lineage>
        <taxon>Eukaryota</taxon>
        <taxon>Metazoa</taxon>
        <taxon>Ecdysozoa</taxon>
        <taxon>Arthropoda</taxon>
        <taxon>Chelicerata</taxon>
        <taxon>Arachnida</taxon>
        <taxon>Acari</taxon>
        <taxon>Parasitiformes</taxon>
        <taxon>Ixodida</taxon>
        <taxon>Ixodoidea</taxon>
        <taxon>Ixodidae</taxon>
        <taxon>Ixodinae</taxon>
        <taxon>Ixodes</taxon>
    </lineage>
</organism>
<evidence type="ECO:0000313" key="3">
    <source>
        <dbReference type="Proteomes" id="UP000001555"/>
    </source>
</evidence>
<dbReference type="EnsemblMetazoa" id="ISCW010228-RA">
    <property type="protein sequence ID" value="ISCW010228-PA"/>
    <property type="gene ID" value="ISCW010228"/>
</dbReference>
<reference evidence="2" key="2">
    <citation type="submission" date="2020-05" db="UniProtKB">
        <authorList>
            <consortium name="EnsemblMetazoa"/>
        </authorList>
    </citation>
    <scope>IDENTIFICATION</scope>
    <source>
        <strain evidence="2">wikel</strain>
    </source>
</reference>
<evidence type="ECO:0000313" key="1">
    <source>
        <dbReference type="EMBL" id="EEC12452.1"/>
    </source>
</evidence>
<reference evidence="1 3" key="1">
    <citation type="submission" date="2008-03" db="EMBL/GenBank/DDBJ databases">
        <title>Annotation of Ixodes scapularis.</title>
        <authorList>
            <consortium name="Ixodes scapularis Genome Project Consortium"/>
            <person name="Caler E."/>
            <person name="Hannick L.I."/>
            <person name="Bidwell S."/>
            <person name="Joardar V."/>
            <person name="Thiagarajan M."/>
            <person name="Amedeo P."/>
            <person name="Galinsky K.J."/>
            <person name="Schobel S."/>
            <person name="Inman J."/>
            <person name="Hostetler J."/>
            <person name="Miller J."/>
            <person name="Hammond M."/>
            <person name="Megy K."/>
            <person name="Lawson D."/>
            <person name="Kodira C."/>
            <person name="Sutton G."/>
            <person name="Meyer J."/>
            <person name="Hill C.A."/>
            <person name="Birren B."/>
            <person name="Nene V."/>
            <person name="Collins F."/>
            <person name="Alarcon-Chaidez F."/>
            <person name="Wikel S."/>
            <person name="Strausberg R."/>
        </authorList>
    </citation>
    <scope>NUCLEOTIDE SEQUENCE [LARGE SCALE GENOMIC DNA]</scope>
    <source>
        <strain evidence="3">Wikel</strain>
        <strain evidence="1">Wikel colony</strain>
    </source>
</reference>
<accession>B7Q0T0</accession>
<proteinExistence type="predicted"/>
<dbReference type="HOGENOM" id="CLU_2963345_0_0_1"/>
<gene>
    <name evidence="1" type="ORF">IscW_ISCW010228</name>
</gene>
<dbReference type="InParanoid" id="B7Q0T0"/>
<dbReference type="Proteomes" id="UP000001555">
    <property type="component" value="Unassembled WGS sequence"/>
</dbReference>
<dbReference type="VEuPathDB" id="VectorBase:ISCI010228"/>
<dbReference type="PaxDb" id="6945-B7Q0T0"/>
<dbReference type="EMBL" id="DS833764">
    <property type="protein sequence ID" value="EEC12452.1"/>
    <property type="molecule type" value="Genomic_DNA"/>
</dbReference>